<name>A0ABN3PBJ8_9MICO</name>
<evidence type="ECO:0008006" key="4">
    <source>
        <dbReference type="Google" id="ProtNLM"/>
    </source>
</evidence>
<dbReference type="Proteomes" id="UP001500274">
    <property type="component" value="Unassembled WGS sequence"/>
</dbReference>
<proteinExistence type="predicted"/>
<keyword evidence="3" id="KW-1185">Reference proteome</keyword>
<reference evidence="2 3" key="1">
    <citation type="journal article" date="2019" name="Int. J. Syst. Evol. Microbiol.">
        <title>The Global Catalogue of Microorganisms (GCM) 10K type strain sequencing project: providing services to taxonomists for standard genome sequencing and annotation.</title>
        <authorList>
            <consortium name="The Broad Institute Genomics Platform"/>
            <consortium name="The Broad Institute Genome Sequencing Center for Infectious Disease"/>
            <person name="Wu L."/>
            <person name="Ma J."/>
        </authorList>
    </citation>
    <scope>NUCLEOTIDE SEQUENCE [LARGE SCALE GENOMIC DNA]</scope>
    <source>
        <strain evidence="2 3">JCM 16365</strain>
    </source>
</reference>
<feature type="compositionally biased region" description="Basic residues" evidence="1">
    <location>
        <begin position="86"/>
        <end position="101"/>
    </location>
</feature>
<organism evidence="2 3">
    <name type="scientific">Microbacterium binotii</name>
    <dbReference type="NCBI Taxonomy" id="462710"/>
    <lineage>
        <taxon>Bacteria</taxon>
        <taxon>Bacillati</taxon>
        <taxon>Actinomycetota</taxon>
        <taxon>Actinomycetes</taxon>
        <taxon>Micrococcales</taxon>
        <taxon>Microbacteriaceae</taxon>
        <taxon>Microbacterium</taxon>
    </lineage>
</organism>
<dbReference type="Gene3D" id="1.10.30.50">
    <property type="match status" value="1"/>
</dbReference>
<evidence type="ECO:0000256" key="1">
    <source>
        <dbReference type="SAM" id="MobiDB-lite"/>
    </source>
</evidence>
<accession>A0ABN3PBJ8</accession>
<protein>
    <recommendedName>
        <fullName evidence="4">HNH endonuclease</fullName>
    </recommendedName>
</protein>
<feature type="region of interest" description="Disordered" evidence="1">
    <location>
        <begin position="75"/>
        <end position="101"/>
    </location>
</feature>
<comment type="caution">
    <text evidence="2">The sequence shown here is derived from an EMBL/GenBank/DDBJ whole genome shotgun (WGS) entry which is preliminary data.</text>
</comment>
<evidence type="ECO:0000313" key="3">
    <source>
        <dbReference type="Proteomes" id="UP001500274"/>
    </source>
</evidence>
<evidence type="ECO:0000313" key="2">
    <source>
        <dbReference type="EMBL" id="GAA2577515.1"/>
    </source>
</evidence>
<sequence length="101" mass="11745">MPQWKGSTRKSTLPADWDTTVRPRILRRDGYRCVWIRADTNSQCGDRANQVDHIDQARRWDHSDGNLQSLCEYHHQRKSSAEGGRGNRRKQPARRHPGLLA</sequence>
<dbReference type="EMBL" id="BAAARI010000011">
    <property type="protein sequence ID" value="GAA2577515.1"/>
    <property type="molecule type" value="Genomic_DNA"/>
</dbReference>
<gene>
    <name evidence="2" type="ORF">GCM10009862_16040</name>
</gene>